<protein>
    <recommendedName>
        <fullName evidence="3">Nucleoprotein</fullName>
    </recommendedName>
    <alternativeName>
        <fullName evidence="9">Nucleocapsid protein</fullName>
    </alternativeName>
</protein>
<dbReference type="Proteomes" id="UP000203776">
    <property type="component" value="Genome"/>
</dbReference>
<evidence type="ECO:0000256" key="3">
    <source>
        <dbReference type="ARBA" id="ARBA00014389"/>
    </source>
</evidence>
<evidence type="ECO:0000313" key="11">
    <source>
        <dbReference type="Proteomes" id="UP000203776"/>
    </source>
</evidence>
<dbReference type="Pfam" id="PF05733">
    <property type="entry name" value="Tenui_N"/>
    <property type="match status" value="1"/>
</dbReference>
<evidence type="ECO:0000256" key="4">
    <source>
        <dbReference type="ARBA" id="ARBA00022561"/>
    </source>
</evidence>
<evidence type="ECO:0000256" key="6">
    <source>
        <dbReference type="ARBA" id="ARBA00022884"/>
    </source>
</evidence>
<evidence type="ECO:0000256" key="2">
    <source>
        <dbReference type="ARBA" id="ARBA00004328"/>
    </source>
</evidence>
<name>A0A1L3KPG0_9VIRU</name>
<evidence type="ECO:0000256" key="8">
    <source>
        <dbReference type="ARBA" id="ARBA00023200"/>
    </source>
</evidence>
<accession>A0A1L3KPG0</accession>
<comment type="subcellular location">
    <subcellularLocation>
        <location evidence="1">Host cytoplasm</location>
    </subcellularLocation>
    <subcellularLocation>
        <location evidence="2">Virion</location>
    </subcellularLocation>
</comment>
<dbReference type="KEGG" id="vg:30683949"/>
<keyword evidence="6" id="KW-0694">RNA-binding</keyword>
<keyword evidence="7 10" id="KW-0543">Viral nucleoprotein</keyword>
<reference evidence="10 11" key="1">
    <citation type="journal article" date="2016" name="Nature">
        <title>Redefining the invertebrate RNA virosphere.</title>
        <authorList>
            <person name="Shi M."/>
            <person name="Lin X.D."/>
            <person name="Tian J.H."/>
            <person name="Chen L.J."/>
            <person name="Chen X."/>
            <person name="Li C.X."/>
            <person name="Qin X.C."/>
            <person name="Li J."/>
            <person name="Cao J.P."/>
            <person name="Eden J.S."/>
            <person name="Buchmann J."/>
            <person name="Wang W."/>
            <person name="Xu J."/>
            <person name="Holmes E.C."/>
            <person name="Zhang Y.Z."/>
        </authorList>
    </citation>
    <scope>NUCLEOTIDE SEQUENCE [LARGE SCALE GENOMIC DNA]</scope>
    <source>
        <strain evidence="10 11">LCM141331</strain>
    </source>
</reference>
<dbReference type="InterPro" id="IPR009522">
    <property type="entry name" value="Capsid_Phlebovir/Tenuivir"/>
</dbReference>
<evidence type="ECO:0000256" key="7">
    <source>
        <dbReference type="ARBA" id="ARBA00023086"/>
    </source>
</evidence>
<dbReference type="GeneID" id="30683949"/>
<keyword evidence="8" id="KW-1035">Host cytoplasm</keyword>
<evidence type="ECO:0000256" key="9">
    <source>
        <dbReference type="ARBA" id="ARBA00033344"/>
    </source>
</evidence>
<evidence type="ECO:0000256" key="5">
    <source>
        <dbReference type="ARBA" id="ARBA00022844"/>
    </source>
</evidence>
<sequence length="281" mass="31456">MESDSKMNLDLVSSALKNLSDEIGNESQYKTLINDFLTTCSGKLVDWVNCTIAFSGFDAVIMRKKILSKSSPRKIMICILVGLVRGNNVERISKTMKSPELAKDFLAIVKALNIKKNVGGDYSAITLSRMIACFPETVCMILNGQEIPMAIPMNELTRIHAEYPKVARHQVCASILPHTLSESDLNKAFDVILVPFLKISEVINGKVKDWSKMTPTARAETSSMYLHNSYNSKVLTLTDREELSKKFNIMTTSKTLSAAWSSVSKNASEWLRENYKFSHDN</sequence>
<dbReference type="RefSeq" id="YP_009330256.1">
    <property type="nucleotide sequence ID" value="NC_032256.1"/>
</dbReference>
<dbReference type="GO" id="GO:0019013">
    <property type="term" value="C:viral nucleocapsid"/>
    <property type="evidence" value="ECO:0007669"/>
    <property type="project" value="UniProtKB-KW"/>
</dbReference>
<dbReference type="GO" id="GO:0030430">
    <property type="term" value="C:host cell cytoplasm"/>
    <property type="evidence" value="ECO:0007669"/>
    <property type="project" value="UniProtKB-SubCell"/>
</dbReference>
<dbReference type="GO" id="GO:0003723">
    <property type="term" value="F:RNA binding"/>
    <property type="evidence" value="ECO:0007669"/>
    <property type="project" value="UniProtKB-KW"/>
</dbReference>
<evidence type="ECO:0000313" key="10">
    <source>
        <dbReference type="EMBL" id="APG79263.1"/>
    </source>
</evidence>
<dbReference type="EMBL" id="KX884774">
    <property type="protein sequence ID" value="APG79263.1"/>
    <property type="molecule type" value="Genomic_RNA"/>
</dbReference>
<keyword evidence="11" id="KW-1185">Reference proteome</keyword>
<keyword evidence="4" id="KW-0167">Capsid protein</keyword>
<proteinExistence type="predicted"/>
<evidence type="ECO:0000256" key="1">
    <source>
        <dbReference type="ARBA" id="ARBA00004192"/>
    </source>
</evidence>
<keyword evidence="5" id="KW-0946">Virion</keyword>
<organism evidence="10 11">
    <name type="scientific">Hubei lepidoptera virus 1</name>
    <dbReference type="NCBI Taxonomy" id="1922903"/>
    <lineage>
        <taxon>Viruses</taxon>
        <taxon>Riboviria</taxon>
        <taxon>Orthornavirae</taxon>
        <taxon>Negarnaviricota</taxon>
        <taxon>Polyploviricotina</taxon>
        <taxon>Bunyaviricetes</taxon>
        <taxon>Hareavirales</taxon>
        <taxon>Phenuiviridae</taxon>
        <taxon>Hudovirus</taxon>
        <taxon>Hudovirus lepidopteris</taxon>
    </lineage>
</organism>